<organism evidence="1 2">
    <name type="scientific">Phoenix dactylifera</name>
    <name type="common">Date palm</name>
    <dbReference type="NCBI Taxonomy" id="42345"/>
    <lineage>
        <taxon>Eukaryota</taxon>
        <taxon>Viridiplantae</taxon>
        <taxon>Streptophyta</taxon>
        <taxon>Embryophyta</taxon>
        <taxon>Tracheophyta</taxon>
        <taxon>Spermatophyta</taxon>
        <taxon>Magnoliopsida</taxon>
        <taxon>Liliopsida</taxon>
        <taxon>Arecaceae</taxon>
        <taxon>Coryphoideae</taxon>
        <taxon>Phoeniceae</taxon>
        <taxon>Phoenix</taxon>
    </lineage>
</organism>
<protein>
    <submittedName>
        <fullName evidence="2">Uncharacterized protein LOC103700869</fullName>
    </submittedName>
</protein>
<dbReference type="AlphaFoldDB" id="A0A8B8J1K0"/>
<name>A0A8B8J1K0_PHODC</name>
<dbReference type="RefSeq" id="XP_026658275.1">
    <property type="nucleotide sequence ID" value="XM_026802474.1"/>
</dbReference>
<dbReference type="GeneID" id="103700869"/>
<dbReference type="KEGG" id="pda:103700869"/>
<dbReference type="Proteomes" id="UP000228380">
    <property type="component" value="Chromosome 9"/>
</dbReference>
<accession>A0A8B8J1K0</accession>
<proteinExistence type="predicted"/>
<evidence type="ECO:0000313" key="1">
    <source>
        <dbReference type="Proteomes" id="UP000228380"/>
    </source>
</evidence>
<reference evidence="2" key="2">
    <citation type="submission" date="2025-08" db="UniProtKB">
        <authorList>
            <consortium name="RefSeq"/>
        </authorList>
    </citation>
    <scope>IDENTIFICATION</scope>
    <source>
        <tissue evidence="2">Young leaves</tissue>
    </source>
</reference>
<evidence type="ECO:0000313" key="2">
    <source>
        <dbReference type="RefSeq" id="XP_026658275.1"/>
    </source>
</evidence>
<reference evidence="1" key="1">
    <citation type="journal article" date="2019" name="Nat. Commun.">
        <title>Genome-wide association mapping of date palm fruit traits.</title>
        <authorList>
            <person name="Hazzouri K.M."/>
            <person name="Gros-Balthazard M."/>
            <person name="Flowers J.M."/>
            <person name="Copetti D."/>
            <person name="Lemansour A."/>
            <person name="Lebrun M."/>
            <person name="Masmoudi K."/>
            <person name="Ferrand S."/>
            <person name="Dhar M.I."/>
            <person name="Fresquez Z.A."/>
            <person name="Rosas U."/>
            <person name="Zhang J."/>
            <person name="Talag J."/>
            <person name="Lee S."/>
            <person name="Kudrna D."/>
            <person name="Powell R.F."/>
            <person name="Leitch I.J."/>
            <person name="Krueger R.R."/>
            <person name="Wing R.A."/>
            <person name="Amiri K.M.A."/>
            <person name="Purugganan M.D."/>
        </authorList>
    </citation>
    <scope>NUCLEOTIDE SEQUENCE [LARGE SCALE GENOMIC DNA]</scope>
    <source>
        <strain evidence="1">cv. Khalas</strain>
    </source>
</reference>
<gene>
    <name evidence="2" type="primary">LOC103700869</name>
</gene>
<sequence>MRFPSDHRGQAGRRCRCHLPIYRALRNTFLRCDSVSWAGTNHGTARGRERRGGGAEASLAGDYKKEASSLSIMVHNDSSIGLAQLILDVVFVVKSLDLWMTN</sequence>
<keyword evidence="1" id="KW-1185">Reference proteome</keyword>